<feature type="transmembrane region" description="Helical" evidence="8">
    <location>
        <begin position="64"/>
        <end position="89"/>
    </location>
</feature>
<feature type="transmembrane region" description="Helical" evidence="8">
    <location>
        <begin position="247"/>
        <end position="279"/>
    </location>
</feature>
<organism evidence="9 10">
    <name type="scientific">Clostridium liquoris</name>
    <dbReference type="NCBI Taxonomy" id="1289519"/>
    <lineage>
        <taxon>Bacteria</taxon>
        <taxon>Bacillati</taxon>
        <taxon>Bacillota</taxon>
        <taxon>Clostridia</taxon>
        <taxon>Eubacteriales</taxon>
        <taxon>Clostridiaceae</taxon>
        <taxon>Clostridium</taxon>
    </lineage>
</organism>
<feature type="transmembrane region" description="Helical" evidence="8">
    <location>
        <begin position="34"/>
        <end position="52"/>
    </location>
</feature>
<accession>A0A2T0B0G6</accession>
<feature type="transmembrane region" description="Helical" evidence="8">
    <location>
        <begin position="202"/>
        <end position="227"/>
    </location>
</feature>
<dbReference type="PANTHER" id="PTHR21716">
    <property type="entry name" value="TRANSMEMBRANE PROTEIN"/>
    <property type="match status" value="1"/>
</dbReference>
<evidence type="ECO:0000256" key="7">
    <source>
        <dbReference type="ARBA" id="ARBA00023136"/>
    </source>
</evidence>
<comment type="similarity">
    <text evidence="2">Belongs to the autoinducer-2 exporter (AI-2E) (TC 2.A.86) family.</text>
</comment>
<keyword evidence="5 8" id="KW-0812">Transmembrane</keyword>
<keyword evidence="6 8" id="KW-1133">Transmembrane helix</keyword>
<dbReference type="RefSeq" id="WP_106064669.1">
    <property type="nucleotide sequence ID" value="NZ_PVXO01000070.1"/>
</dbReference>
<proteinExistence type="inferred from homology"/>
<dbReference type="Pfam" id="PF01594">
    <property type="entry name" value="AI-2E_transport"/>
    <property type="match status" value="1"/>
</dbReference>
<evidence type="ECO:0000256" key="3">
    <source>
        <dbReference type="ARBA" id="ARBA00022448"/>
    </source>
</evidence>
<feature type="transmembrane region" description="Helical" evidence="8">
    <location>
        <begin position="151"/>
        <end position="169"/>
    </location>
</feature>
<dbReference type="OrthoDB" id="9793390at2"/>
<dbReference type="Proteomes" id="UP000239706">
    <property type="component" value="Unassembled WGS sequence"/>
</dbReference>
<dbReference type="GO" id="GO:0005886">
    <property type="term" value="C:plasma membrane"/>
    <property type="evidence" value="ECO:0007669"/>
    <property type="project" value="UniProtKB-SubCell"/>
</dbReference>
<sequence>MKKLSKDSIRYIIYFIVFILLSLLIFRVKIVKDMIYLVFISFIVAYVLKPLNERLIKMGMNRRFSSVLLILMLILIFVLSITFLIPILFRESANISDAIYNIEMFINGFYEKVKPLSNNKFFYNLLQNIYGRINTTFDNAFNNAFERVLKLGENLLSFAIVPMIVYYFLADAKDISNRLFTLFPVKSRYIIRKIFRDIDKILGRYLATQVILSIIVGILTFIVLLVLKVDFPLILSVLNAFFNIIPYFGPLLGALPGVIVAFLKSPTIALWTAIWLYLIQQVEGNIISPKFIGDNISMHPLVVILILVIGGKLWGFFGMVLAVPIGVIIKVIYEDFNYYIF</sequence>
<evidence type="ECO:0000256" key="4">
    <source>
        <dbReference type="ARBA" id="ARBA00022475"/>
    </source>
</evidence>
<comment type="subcellular location">
    <subcellularLocation>
        <location evidence="1">Cell membrane</location>
        <topology evidence="1">Multi-pass membrane protein</topology>
    </subcellularLocation>
</comment>
<keyword evidence="7 8" id="KW-0472">Membrane</keyword>
<evidence type="ECO:0000256" key="8">
    <source>
        <dbReference type="SAM" id="Phobius"/>
    </source>
</evidence>
<evidence type="ECO:0000256" key="5">
    <source>
        <dbReference type="ARBA" id="ARBA00022692"/>
    </source>
</evidence>
<evidence type="ECO:0000256" key="2">
    <source>
        <dbReference type="ARBA" id="ARBA00009773"/>
    </source>
</evidence>
<keyword evidence="4" id="KW-1003">Cell membrane</keyword>
<dbReference type="EMBL" id="PVXO01000070">
    <property type="protein sequence ID" value="PRR77025.1"/>
    <property type="molecule type" value="Genomic_DNA"/>
</dbReference>
<evidence type="ECO:0000256" key="1">
    <source>
        <dbReference type="ARBA" id="ARBA00004651"/>
    </source>
</evidence>
<gene>
    <name evidence="9" type="primary">tqsA_2</name>
    <name evidence="9" type="ORF">CLLI_26400</name>
</gene>
<dbReference type="GO" id="GO:0055085">
    <property type="term" value="P:transmembrane transport"/>
    <property type="evidence" value="ECO:0007669"/>
    <property type="project" value="TreeGrafter"/>
</dbReference>
<feature type="transmembrane region" description="Helical" evidence="8">
    <location>
        <begin position="12"/>
        <end position="28"/>
    </location>
</feature>
<reference evidence="9 10" key="1">
    <citation type="submission" date="2018-03" db="EMBL/GenBank/DDBJ databases">
        <title>Genome sequence of Clostridium liquoris DSM 100320.</title>
        <authorList>
            <person name="Poehlein A."/>
            <person name="Daniel R."/>
        </authorList>
    </citation>
    <scope>NUCLEOTIDE SEQUENCE [LARGE SCALE GENOMIC DNA]</scope>
    <source>
        <strain evidence="9 10">DSM 100320</strain>
    </source>
</reference>
<comment type="caution">
    <text evidence="9">The sequence shown here is derived from an EMBL/GenBank/DDBJ whole genome shotgun (WGS) entry which is preliminary data.</text>
</comment>
<keyword evidence="3" id="KW-0813">Transport</keyword>
<dbReference type="AlphaFoldDB" id="A0A2T0B0G6"/>
<evidence type="ECO:0000256" key="6">
    <source>
        <dbReference type="ARBA" id="ARBA00022989"/>
    </source>
</evidence>
<evidence type="ECO:0000313" key="10">
    <source>
        <dbReference type="Proteomes" id="UP000239706"/>
    </source>
</evidence>
<name>A0A2T0B0G6_9CLOT</name>
<protein>
    <submittedName>
        <fullName evidence="9">AI-2 transport protein TqsA</fullName>
    </submittedName>
</protein>
<keyword evidence="10" id="KW-1185">Reference proteome</keyword>
<evidence type="ECO:0000313" key="9">
    <source>
        <dbReference type="EMBL" id="PRR77025.1"/>
    </source>
</evidence>
<dbReference type="InterPro" id="IPR002549">
    <property type="entry name" value="AI-2E-like"/>
</dbReference>
<dbReference type="PANTHER" id="PTHR21716:SF53">
    <property type="entry name" value="PERMEASE PERM-RELATED"/>
    <property type="match status" value="1"/>
</dbReference>